<evidence type="ECO:0000256" key="4">
    <source>
        <dbReference type="ARBA" id="ARBA00022833"/>
    </source>
</evidence>
<name>A0A9W8BFL2_9FUNG</name>
<keyword evidence="8" id="KW-1185">Reference proteome</keyword>
<gene>
    <name evidence="7" type="ORF">H4R26_001021</name>
</gene>
<keyword evidence="5" id="KW-0560">Oxidoreductase</keyword>
<dbReference type="PANTHER" id="PTHR30096:SF0">
    <property type="entry name" value="4,5-DOPA DIOXYGENASE EXTRADIOL-LIKE PROTEIN"/>
    <property type="match status" value="1"/>
</dbReference>
<evidence type="ECO:0000256" key="5">
    <source>
        <dbReference type="ARBA" id="ARBA00023002"/>
    </source>
</evidence>
<reference evidence="7" key="1">
    <citation type="submission" date="2022-07" db="EMBL/GenBank/DDBJ databases">
        <title>Phylogenomic reconstructions and comparative analyses of Kickxellomycotina fungi.</title>
        <authorList>
            <person name="Reynolds N.K."/>
            <person name="Stajich J.E."/>
            <person name="Barry K."/>
            <person name="Grigoriev I.V."/>
            <person name="Crous P."/>
            <person name="Smith M.E."/>
        </authorList>
    </citation>
    <scope>NUCLEOTIDE SEQUENCE</scope>
    <source>
        <strain evidence="7">IMI 214461</strain>
    </source>
</reference>
<proteinExistence type="inferred from homology"/>
<dbReference type="Pfam" id="PF02900">
    <property type="entry name" value="LigB"/>
    <property type="match status" value="1"/>
</dbReference>
<dbReference type="InterPro" id="IPR014436">
    <property type="entry name" value="Extradiol_dOase_DODA"/>
</dbReference>
<dbReference type="PIRSF" id="PIRSF006157">
    <property type="entry name" value="Doxgns_DODA"/>
    <property type="match status" value="1"/>
</dbReference>
<accession>A0A9W8BFL2</accession>
<comment type="similarity">
    <text evidence="2">Belongs to the DODA-type extradiol aromatic ring-opening dioxygenase family.</text>
</comment>
<feature type="domain" description="Extradiol ring-cleavage dioxygenase class III enzyme subunit B" evidence="6">
    <location>
        <begin position="13"/>
        <end position="270"/>
    </location>
</feature>
<evidence type="ECO:0000256" key="3">
    <source>
        <dbReference type="ARBA" id="ARBA00022723"/>
    </source>
</evidence>
<keyword evidence="3" id="KW-0479">Metal-binding</keyword>
<dbReference type="AlphaFoldDB" id="A0A9W8BFL2"/>
<dbReference type="OrthoDB" id="7396853at2759"/>
<dbReference type="GO" id="GO:0008198">
    <property type="term" value="F:ferrous iron binding"/>
    <property type="evidence" value="ECO:0007669"/>
    <property type="project" value="InterPro"/>
</dbReference>
<comment type="cofactor">
    <cofactor evidence="1">
        <name>Zn(2+)</name>
        <dbReference type="ChEBI" id="CHEBI:29105"/>
    </cofactor>
</comment>
<dbReference type="GO" id="GO:0016702">
    <property type="term" value="F:oxidoreductase activity, acting on single donors with incorporation of molecular oxygen, incorporation of two atoms of oxygen"/>
    <property type="evidence" value="ECO:0007669"/>
    <property type="project" value="UniProtKB-ARBA"/>
</dbReference>
<keyword evidence="4" id="KW-0862">Zinc</keyword>
<evidence type="ECO:0000259" key="6">
    <source>
        <dbReference type="Pfam" id="PF02900"/>
    </source>
</evidence>
<evidence type="ECO:0000313" key="7">
    <source>
        <dbReference type="EMBL" id="KAJ2007022.1"/>
    </source>
</evidence>
<dbReference type="InterPro" id="IPR004183">
    <property type="entry name" value="Xdiol_dOase_suB"/>
</dbReference>
<evidence type="ECO:0000313" key="8">
    <source>
        <dbReference type="Proteomes" id="UP001150907"/>
    </source>
</evidence>
<dbReference type="SUPFAM" id="SSF53213">
    <property type="entry name" value="LigB-like"/>
    <property type="match status" value="1"/>
</dbReference>
<organism evidence="7 8">
    <name type="scientific">Coemansia thaxteri</name>
    <dbReference type="NCBI Taxonomy" id="2663907"/>
    <lineage>
        <taxon>Eukaryota</taxon>
        <taxon>Fungi</taxon>
        <taxon>Fungi incertae sedis</taxon>
        <taxon>Zoopagomycota</taxon>
        <taxon>Kickxellomycotina</taxon>
        <taxon>Kickxellomycetes</taxon>
        <taxon>Kickxellales</taxon>
        <taxon>Kickxellaceae</taxon>
        <taxon>Coemansia</taxon>
    </lineage>
</organism>
<dbReference type="CDD" id="cd07363">
    <property type="entry name" value="45_DOPA_Dioxygenase"/>
    <property type="match status" value="1"/>
</dbReference>
<dbReference type="EMBL" id="JANBQF010000039">
    <property type="protein sequence ID" value="KAJ2007022.1"/>
    <property type="molecule type" value="Genomic_DNA"/>
</dbReference>
<evidence type="ECO:0000256" key="2">
    <source>
        <dbReference type="ARBA" id="ARBA00007581"/>
    </source>
</evidence>
<dbReference type="GO" id="GO:0008270">
    <property type="term" value="F:zinc ion binding"/>
    <property type="evidence" value="ECO:0007669"/>
    <property type="project" value="InterPro"/>
</dbReference>
<comment type="caution">
    <text evidence="7">The sequence shown here is derived from an EMBL/GenBank/DDBJ whole genome shotgun (WGS) entry which is preliminary data.</text>
</comment>
<evidence type="ECO:0000256" key="1">
    <source>
        <dbReference type="ARBA" id="ARBA00001947"/>
    </source>
</evidence>
<dbReference type="Gene3D" id="3.40.830.10">
    <property type="entry name" value="LigB-like"/>
    <property type="match status" value="1"/>
</dbReference>
<dbReference type="PANTHER" id="PTHR30096">
    <property type="entry name" value="4,5-DOPA DIOXYGENASE EXTRADIOL-LIKE PROTEIN"/>
    <property type="match status" value="1"/>
</dbReference>
<dbReference type="Proteomes" id="UP001150907">
    <property type="component" value="Unassembled WGS sequence"/>
</dbReference>
<protein>
    <recommendedName>
        <fullName evidence="6">Extradiol ring-cleavage dioxygenase class III enzyme subunit B domain-containing protein</fullName>
    </recommendedName>
</protein>
<sequence length="283" mass="31240">MNMHQPSAERTPVYFVSHGGPTLLDDSAYPPDEPIARGLRRIGDEIRSLRPRGMVVISGHWESERPSSLQVNGKSSAMPLIYDFYNFPAWMYQESFEHHADPLLARKVADIVAAHNIQIDVVDRGLDHGVWVVSKKAGLAQADFPIIQLSLFANESMEDHIKLGQALQPLREQGIVVVGSGMAVHNLRDLFGSRSSPSDGIRSYVIPFDKEIELALDSTHSAEQRCEAVAALAYSANLRSAHPTLEHLLPLHVAVGAAGHVTTVEKLVEAYQASLSWSCYRFL</sequence>